<feature type="transmembrane region" description="Helical" evidence="1">
    <location>
        <begin position="91"/>
        <end position="108"/>
    </location>
</feature>
<dbReference type="Pfam" id="PF04982">
    <property type="entry name" value="TM_HPP"/>
    <property type="match status" value="1"/>
</dbReference>
<accession>A0A8H7SC51</accession>
<dbReference type="EMBL" id="JAEPRB010000017">
    <property type="protein sequence ID" value="KAG2226436.1"/>
    <property type="molecule type" value="Genomic_DNA"/>
</dbReference>
<evidence type="ECO:0000313" key="4">
    <source>
        <dbReference type="Proteomes" id="UP000646827"/>
    </source>
</evidence>
<sequence length="262" mass="29019">MGDYLDKLIRGIEHFLGRRKEPPRKIPLWRTCLWSFLGAFIGVSVLEILFTYTPAFQDQQVPMIAASCGASAVLVYSAIEAPLAQPRALMGGNLIASFISVCIHKLLLEINTPEQYIVATRWIGGAFSVSLTIVCMQITKTTHPPSGATALLPFATIEIGNLGWLYIGIMMLSSILLLVVALLVDNIERRYPVYWWAPVVPASVSPPKNDLENSFASNDSSRETIAENPRQLMIFGELVSAEKLYAHEEEALRNIVTRLQTS</sequence>
<dbReference type="AlphaFoldDB" id="A0A8H7SC51"/>
<feature type="transmembrane region" description="Helical" evidence="1">
    <location>
        <begin position="28"/>
        <end position="49"/>
    </location>
</feature>
<dbReference type="OrthoDB" id="2016548at2759"/>
<feature type="domain" description="HPP transmembrane region" evidence="2">
    <location>
        <begin position="28"/>
        <end position="192"/>
    </location>
</feature>
<dbReference type="Proteomes" id="UP000646827">
    <property type="component" value="Unassembled WGS sequence"/>
</dbReference>
<proteinExistence type="predicted"/>
<dbReference type="InterPro" id="IPR058581">
    <property type="entry name" value="TM_HPP"/>
</dbReference>
<comment type="caution">
    <text evidence="3">The sequence shown here is derived from an EMBL/GenBank/DDBJ whole genome shotgun (WGS) entry which is preliminary data.</text>
</comment>
<feature type="transmembrane region" description="Helical" evidence="1">
    <location>
        <begin position="159"/>
        <end position="184"/>
    </location>
</feature>
<protein>
    <recommendedName>
        <fullName evidence="2">HPP transmembrane region domain-containing protein</fullName>
    </recommendedName>
</protein>
<keyword evidence="1" id="KW-0472">Membrane</keyword>
<evidence type="ECO:0000313" key="3">
    <source>
        <dbReference type="EMBL" id="KAG2226436.1"/>
    </source>
</evidence>
<reference evidence="3 4" key="1">
    <citation type="submission" date="2020-12" db="EMBL/GenBank/DDBJ databases">
        <title>Metabolic potential, ecology and presence of endohyphal bacteria is reflected in genomic diversity of Mucoromycotina.</title>
        <authorList>
            <person name="Muszewska A."/>
            <person name="Okrasinska A."/>
            <person name="Steczkiewicz K."/>
            <person name="Drgas O."/>
            <person name="Orlowska M."/>
            <person name="Perlinska-Lenart U."/>
            <person name="Aleksandrzak-Piekarczyk T."/>
            <person name="Szatraj K."/>
            <person name="Zielenkiewicz U."/>
            <person name="Pilsyk S."/>
            <person name="Malc E."/>
            <person name="Mieczkowski P."/>
            <person name="Kruszewska J.S."/>
            <person name="Biernat P."/>
            <person name="Pawlowska J."/>
        </authorList>
    </citation>
    <scope>NUCLEOTIDE SEQUENCE [LARGE SCALE GENOMIC DNA]</scope>
    <source>
        <strain evidence="3 4">CBS 142.35</strain>
    </source>
</reference>
<evidence type="ECO:0000259" key="2">
    <source>
        <dbReference type="Pfam" id="PF04982"/>
    </source>
</evidence>
<dbReference type="PANTHER" id="PTHR33741">
    <property type="entry name" value="TRANSMEMBRANE PROTEIN DDB_G0269096-RELATED"/>
    <property type="match status" value="1"/>
</dbReference>
<evidence type="ECO:0000256" key="1">
    <source>
        <dbReference type="SAM" id="Phobius"/>
    </source>
</evidence>
<organism evidence="3 4">
    <name type="scientific">Circinella minor</name>
    <dbReference type="NCBI Taxonomy" id="1195481"/>
    <lineage>
        <taxon>Eukaryota</taxon>
        <taxon>Fungi</taxon>
        <taxon>Fungi incertae sedis</taxon>
        <taxon>Mucoromycota</taxon>
        <taxon>Mucoromycotina</taxon>
        <taxon>Mucoromycetes</taxon>
        <taxon>Mucorales</taxon>
        <taxon>Lichtheimiaceae</taxon>
        <taxon>Circinella</taxon>
    </lineage>
</organism>
<name>A0A8H7SC51_9FUNG</name>
<keyword evidence="1" id="KW-0812">Transmembrane</keyword>
<dbReference type="PANTHER" id="PTHR33741:SF5">
    <property type="entry name" value="TRANSMEMBRANE PROTEIN DDB_G0269096-RELATED"/>
    <property type="match status" value="1"/>
</dbReference>
<keyword evidence="1" id="KW-1133">Transmembrane helix</keyword>
<dbReference type="InterPro" id="IPR007065">
    <property type="entry name" value="HPP"/>
</dbReference>
<feature type="transmembrane region" description="Helical" evidence="1">
    <location>
        <begin position="120"/>
        <end position="139"/>
    </location>
</feature>
<keyword evidence="4" id="KW-1185">Reference proteome</keyword>
<gene>
    <name evidence="3" type="ORF">INT45_000604</name>
</gene>